<dbReference type="Proteomes" id="UP000011602">
    <property type="component" value="Unassembled WGS sequence"/>
</dbReference>
<reference evidence="1 2" key="1">
    <citation type="journal article" date="2014" name="PLoS Genet.">
        <title>Phylogenetically driven sequencing of extremely halophilic archaea reveals strategies for static and dynamic osmo-response.</title>
        <authorList>
            <person name="Becker E.A."/>
            <person name="Seitzer P.M."/>
            <person name="Tritt A."/>
            <person name="Larsen D."/>
            <person name="Krusor M."/>
            <person name="Yao A.I."/>
            <person name="Wu D."/>
            <person name="Madern D."/>
            <person name="Eisen J.A."/>
            <person name="Darling A.E."/>
            <person name="Facciotti M.T."/>
        </authorList>
    </citation>
    <scope>NUCLEOTIDE SEQUENCE [LARGE SCALE GENOMIC DNA]</scope>
    <source>
        <strain evidence="1 2">JCM 12255</strain>
    </source>
</reference>
<keyword evidence="2" id="KW-1185">Reference proteome</keyword>
<evidence type="ECO:0000313" key="1">
    <source>
        <dbReference type="EMBL" id="ELY57426.1"/>
    </source>
</evidence>
<dbReference type="InterPro" id="IPR037914">
    <property type="entry name" value="SpoVT-AbrB_sf"/>
</dbReference>
<gene>
    <name evidence="1" type="ORF">C493_08071</name>
</gene>
<evidence type="ECO:0008006" key="3">
    <source>
        <dbReference type="Google" id="ProtNLM"/>
    </source>
</evidence>
<dbReference type="RefSeq" id="WP_007258913.1">
    <property type="nucleotide sequence ID" value="NZ_AOHZ01000041.1"/>
</dbReference>
<sequence>MVSFRKQDSTTAVEVNETGRLALPADVRERYGDRYHVVQLPDGIKLVPVADAPLEALRDEFADVEKSANELREEARTAALDEAGR</sequence>
<dbReference type="AlphaFoldDB" id="L9X7M3"/>
<protein>
    <recommendedName>
        <fullName evidence="3">SpoVT-AbrB domain-containing protein</fullName>
    </recommendedName>
</protein>
<name>L9X7M3_9EURY</name>
<dbReference type="PATRIC" id="fig|1227499.3.peg.1628"/>
<comment type="caution">
    <text evidence="1">The sequence shown here is derived from an EMBL/GenBank/DDBJ whole genome shotgun (WGS) entry which is preliminary data.</text>
</comment>
<dbReference type="EMBL" id="AOHZ01000041">
    <property type="protein sequence ID" value="ELY57426.1"/>
    <property type="molecule type" value="Genomic_DNA"/>
</dbReference>
<evidence type="ECO:0000313" key="2">
    <source>
        <dbReference type="Proteomes" id="UP000011602"/>
    </source>
</evidence>
<dbReference type="eggNOG" id="arCOG08216">
    <property type="taxonomic scope" value="Archaea"/>
</dbReference>
<dbReference type="SUPFAM" id="SSF89447">
    <property type="entry name" value="AbrB/MazE/MraZ-like"/>
    <property type="match status" value="1"/>
</dbReference>
<accession>L9X7M3</accession>
<organism evidence="1 2">
    <name type="scientific">Natronolimnohabitans innermongolicus JCM 12255</name>
    <dbReference type="NCBI Taxonomy" id="1227499"/>
    <lineage>
        <taxon>Archaea</taxon>
        <taxon>Methanobacteriati</taxon>
        <taxon>Methanobacteriota</taxon>
        <taxon>Stenosarchaea group</taxon>
        <taxon>Halobacteria</taxon>
        <taxon>Halobacteriales</taxon>
        <taxon>Natrialbaceae</taxon>
        <taxon>Natronolimnohabitans</taxon>
    </lineage>
</organism>
<dbReference type="STRING" id="1227499.C493_08071"/>
<proteinExistence type="predicted"/>